<dbReference type="PANTHER" id="PTHR33129">
    <property type="entry name" value="PROTEIN KINASE DOMAIN-CONTAINING PROTEIN-RELATED"/>
    <property type="match status" value="1"/>
</dbReference>
<dbReference type="EMBL" id="JAKCXM010000244">
    <property type="protein sequence ID" value="KAJ0397612.1"/>
    <property type="molecule type" value="Genomic_DNA"/>
</dbReference>
<proteinExistence type="predicted"/>
<comment type="caution">
    <text evidence="2">The sequence shown here is derived from an EMBL/GenBank/DDBJ whole genome shotgun (WGS) entry which is preliminary data.</text>
</comment>
<evidence type="ECO:0000313" key="3">
    <source>
        <dbReference type="Proteomes" id="UP001209570"/>
    </source>
</evidence>
<dbReference type="Proteomes" id="UP001209570">
    <property type="component" value="Unassembled WGS sequence"/>
</dbReference>
<accession>A0AAD5Q552</accession>
<dbReference type="AlphaFoldDB" id="A0AAD5Q552"/>
<reference evidence="2" key="1">
    <citation type="submission" date="2021-12" db="EMBL/GenBank/DDBJ databases">
        <title>Prjna785345.</title>
        <authorList>
            <person name="Rujirawat T."/>
            <person name="Krajaejun T."/>
        </authorList>
    </citation>
    <scope>NUCLEOTIDE SEQUENCE</scope>
    <source>
        <strain evidence="2">Pi057C3</strain>
    </source>
</reference>
<evidence type="ECO:0000313" key="2">
    <source>
        <dbReference type="EMBL" id="KAJ0397612.1"/>
    </source>
</evidence>
<organism evidence="2 3">
    <name type="scientific">Pythium insidiosum</name>
    <name type="common">Pythiosis disease agent</name>
    <dbReference type="NCBI Taxonomy" id="114742"/>
    <lineage>
        <taxon>Eukaryota</taxon>
        <taxon>Sar</taxon>
        <taxon>Stramenopiles</taxon>
        <taxon>Oomycota</taxon>
        <taxon>Peronosporomycetes</taxon>
        <taxon>Pythiales</taxon>
        <taxon>Pythiaceae</taxon>
        <taxon>Pythium</taxon>
    </lineage>
</organism>
<dbReference type="PANTHER" id="PTHR33129:SF1">
    <property type="entry name" value="ATP-BINDING PROTEIN"/>
    <property type="match status" value="1"/>
</dbReference>
<dbReference type="InterPro" id="IPR052980">
    <property type="entry name" value="Crinkler_effector"/>
</dbReference>
<name>A0AAD5Q552_PYTIN</name>
<feature type="chain" id="PRO_5041999990" description="Crinkler (CRN) family protein" evidence="1">
    <location>
        <begin position="26"/>
        <end position="523"/>
    </location>
</feature>
<gene>
    <name evidence="2" type="ORF">P43SY_003496</name>
</gene>
<evidence type="ECO:0000256" key="1">
    <source>
        <dbReference type="SAM" id="SignalP"/>
    </source>
</evidence>
<keyword evidence="1" id="KW-0732">Signal</keyword>
<sequence>MANANCIKLCSLVVGFPSLLHVGIGGEQATVSILHKRILDQLGGSHSRSLVLYLACVQPTDPDSSGAPSPAQWLMENDVATPYLCGTTAPSEDSTAAELLNRFAVMHPLEWLSHYVPTQPPLLSDGSLVVHIVAVPDPPVASLALPSERPVERWLRSLGRAVEQPVLLPSPQTQALRRFTVLHPSASGDSLWLAHDSPLALLARPSWTHLLPRAREWLAPRAEDSRRAVCIDGAAGVGKSAFVAYLLSTLLGPTVDDSVDADTRPRHIVLDVPGVTFACIDVTQKKVVEGERGRDFVCVLRRQSTWYVCDLQTATDLPLRDTARREIVVRSSARPLPRVQPVHRWRLTLVMPLWSLEELRVAHGLHVAPTSRTIATMEQLFLKWGGLPRRVLARDARASELELVRQLAQLDRQRVKEMLHFVHKYEWVTKRWMNDMPDLVVRTCGGGSARHDSAVHVQFCSQYVCDSVIQWVDCAVAQLLKCEDKGLPLLWRQIRMSAMYLRQEEEEKSEGHAGTLARMKMRV</sequence>
<evidence type="ECO:0008006" key="4">
    <source>
        <dbReference type="Google" id="ProtNLM"/>
    </source>
</evidence>
<protein>
    <recommendedName>
        <fullName evidence="4">Crinkler (CRN) family protein</fullName>
    </recommendedName>
</protein>
<feature type="signal peptide" evidence="1">
    <location>
        <begin position="1"/>
        <end position="25"/>
    </location>
</feature>
<keyword evidence="3" id="KW-1185">Reference proteome</keyword>